<dbReference type="EMBL" id="JAOVZW010000009">
    <property type="protein sequence ID" value="MCX8523966.1"/>
    <property type="molecule type" value="Genomic_DNA"/>
</dbReference>
<keyword evidence="1" id="KW-0472">Membrane</keyword>
<gene>
    <name evidence="2" type="ORF">OF897_08525</name>
</gene>
<keyword evidence="1" id="KW-1133">Transmembrane helix</keyword>
<evidence type="ECO:0008006" key="4">
    <source>
        <dbReference type="Google" id="ProtNLM"/>
    </source>
</evidence>
<sequence length="75" mass="8376">MRAGKISKYLMIAGSCMFPLSILMFITGISMFSATGDFPQFIIKLSGLCFAFWMPTFILGILLVIIGLIFKKLNF</sequence>
<protein>
    <recommendedName>
        <fullName evidence="4">DUF2798 domain-containing protein</fullName>
    </recommendedName>
</protein>
<dbReference type="RefSeq" id="WP_267265274.1">
    <property type="nucleotide sequence ID" value="NZ_JAOVZW010000009.1"/>
</dbReference>
<organism evidence="2 3">
    <name type="scientific">Chryseobacterium formosus</name>
    <dbReference type="NCBI Taxonomy" id="1537363"/>
    <lineage>
        <taxon>Bacteria</taxon>
        <taxon>Pseudomonadati</taxon>
        <taxon>Bacteroidota</taxon>
        <taxon>Flavobacteriia</taxon>
        <taxon>Flavobacteriales</taxon>
        <taxon>Weeksellaceae</taxon>
        <taxon>Chryseobacterium group</taxon>
        <taxon>Chryseobacterium</taxon>
    </lineage>
</organism>
<reference evidence="2" key="1">
    <citation type="submission" date="2022-10" db="EMBL/GenBank/DDBJ databases">
        <title>Chryseobacterium sp. nov., a novel bacterial species.</title>
        <authorList>
            <person name="Cao Y."/>
        </authorList>
    </citation>
    <scope>NUCLEOTIDE SEQUENCE</scope>
    <source>
        <strain evidence="2">CCTCC AB2015118</strain>
    </source>
</reference>
<keyword evidence="1" id="KW-0812">Transmembrane</keyword>
<accession>A0ABT3XQQ2</accession>
<feature type="transmembrane region" description="Helical" evidence="1">
    <location>
        <begin position="12"/>
        <end position="33"/>
    </location>
</feature>
<name>A0ABT3XQQ2_9FLAO</name>
<evidence type="ECO:0000256" key="1">
    <source>
        <dbReference type="SAM" id="Phobius"/>
    </source>
</evidence>
<comment type="caution">
    <text evidence="2">The sequence shown here is derived from an EMBL/GenBank/DDBJ whole genome shotgun (WGS) entry which is preliminary data.</text>
</comment>
<proteinExistence type="predicted"/>
<keyword evidence="3" id="KW-1185">Reference proteome</keyword>
<evidence type="ECO:0000313" key="2">
    <source>
        <dbReference type="EMBL" id="MCX8523966.1"/>
    </source>
</evidence>
<feature type="transmembrane region" description="Helical" evidence="1">
    <location>
        <begin position="45"/>
        <end position="70"/>
    </location>
</feature>
<dbReference type="Proteomes" id="UP001073122">
    <property type="component" value="Unassembled WGS sequence"/>
</dbReference>
<evidence type="ECO:0000313" key="3">
    <source>
        <dbReference type="Proteomes" id="UP001073122"/>
    </source>
</evidence>